<keyword evidence="1" id="KW-0732">Signal</keyword>
<proteinExistence type="predicted"/>
<accession>A0A4Y8RYX2</accession>
<dbReference type="AlphaFoldDB" id="A0A4Y8RYX2"/>
<protein>
    <recommendedName>
        <fullName evidence="4">DUF3078 domain-containing protein</fullName>
    </recommendedName>
</protein>
<evidence type="ECO:0000313" key="3">
    <source>
        <dbReference type="Proteomes" id="UP000297540"/>
    </source>
</evidence>
<reference evidence="2 3" key="1">
    <citation type="journal article" date="2017" name="Int. J. Syst. Evol. Microbiol.">
        <title>Mucilaginibacterpsychrotolerans sp. nov., isolated from peatlands.</title>
        <authorList>
            <person name="Deng Y."/>
            <person name="Shen L."/>
            <person name="Xu B."/>
            <person name="Liu Y."/>
            <person name="Gu Z."/>
            <person name="Liu H."/>
            <person name="Zhou Y."/>
        </authorList>
    </citation>
    <scope>NUCLEOTIDE SEQUENCE [LARGE SCALE GENOMIC DNA]</scope>
    <source>
        <strain evidence="2 3">NH7-4</strain>
    </source>
</reference>
<feature type="signal peptide" evidence="1">
    <location>
        <begin position="1"/>
        <end position="19"/>
    </location>
</feature>
<evidence type="ECO:0008006" key="4">
    <source>
        <dbReference type="Google" id="ProtNLM"/>
    </source>
</evidence>
<evidence type="ECO:0000313" key="2">
    <source>
        <dbReference type="EMBL" id="TFF29723.1"/>
    </source>
</evidence>
<dbReference type="Proteomes" id="UP000297540">
    <property type="component" value="Unassembled WGS sequence"/>
</dbReference>
<dbReference type="OrthoDB" id="949563at2"/>
<sequence>MKTTLTLIIALCSWVSVLADVRYTDNFSYQTILGSDTPKVILIRRGKTKLDTTQVKSTSFYVKQPKNDTVVLILKTGAKYKISASTVKYTPDQYTWFKRISIVKSFDNATDKAAAATLNLVYPKDSVSSQNFAFAIGYNVLPNAFHNPTLNMQLNPFFEWQKNTLSSKKQNVITSGLNFQISIPKFNANDRFQMFGVASLNYKNDRIKSSEGTQANLYLSPIFDGSGDKFYFKPDARMKNPAIEIIYNVFGGVEYENVNTAKKAEDKGTVYRLYGRFVATFSPIPDILDERLQFVPDFTYRSGFSNSIASEKKTNKLWKYDINLVIIKQKDSGFGDVSVGYDFQKGVDPTAGYEDQTVRTIALKIKIIPGKKS</sequence>
<comment type="caution">
    <text evidence="2">The sequence shown here is derived from an EMBL/GenBank/DDBJ whole genome shotgun (WGS) entry which is preliminary data.</text>
</comment>
<keyword evidence="3" id="KW-1185">Reference proteome</keyword>
<evidence type="ECO:0000256" key="1">
    <source>
        <dbReference type="SAM" id="SignalP"/>
    </source>
</evidence>
<name>A0A4Y8RYX2_9SPHI</name>
<gene>
    <name evidence="2" type="ORF">E2R66_28030</name>
</gene>
<organism evidence="2 3">
    <name type="scientific">Mucilaginibacter psychrotolerans</name>
    <dbReference type="NCBI Taxonomy" id="1524096"/>
    <lineage>
        <taxon>Bacteria</taxon>
        <taxon>Pseudomonadati</taxon>
        <taxon>Bacteroidota</taxon>
        <taxon>Sphingobacteriia</taxon>
        <taxon>Sphingobacteriales</taxon>
        <taxon>Sphingobacteriaceae</taxon>
        <taxon>Mucilaginibacter</taxon>
    </lineage>
</organism>
<dbReference type="RefSeq" id="WP_134738004.1">
    <property type="nucleotide sequence ID" value="NZ_SOZE01000071.1"/>
</dbReference>
<dbReference type="EMBL" id="SOZE01000071">
    <property type="protein sequence ID" value="TFF29723.1"/>
    <property type="molecule type" value="Genomic_DNA"/>
</dbReference>
<feature type="chain" id="PRO_5021315282" description="DUF3078 domain-containing protein" evidence="1">
    <location>
        <begin position="20"/>
        <end position="373"/>
    </location>
</feature>